<dbReference type="GO" id="GO:0003677">
    <property type="term" value="F:DNA binding"/>
    <property type="evidence" value="ECO:0007669"/>
    <property type="project" value="UniProtKB-KW"/>
</dbReference>
<dbReference type="Gene3D" id="1.20.120.530">
    <property type="entry name" value="GntR ligand-binding domain-like"/>
    <property type="match status" value="1"/>
</dbReference>
<reference evidence="5 6" key="1">
    <citation type="journal article" date="2014" name="Genome Announc.">
        <title>Genome Sequence of Afipia felis Strain 76713, Isolated in Hospital Water Using an Amoeba Co-Culture Procedure.</title>
        <authorList>
            <person name="Benamar S."/>
            <person name="La Scola B."/>
            <person name="Croce O."/>
        </authorList>
    </citation>
    <scope>NUCLEOTIDE SEQUENCE [LARGE SCALE GENOMIC DNA]</scope>
    <source>
        <strain evidence="5 6">76713</strain>
    </source>
</reference>
<organism evidence="5 6">
    <name type="scientific">Afipia felis</name>
    <name type="common">Cat scratch disease bacillus</name>
    <dbReference type="NCBI Taxonomy" id="1035"/>
    <lineage>
        <taxon>Bacteria</taxon>
        <taxon>Pseudomonadati</taxon>
        <taxon>Pseudomonadota</taxon>
        <taxon>Alphaproteobacteria</taxon>
        <taxon>Hyphomicrobiales</taxon>
        <taxon>Nitrobacteraceae</taxon>
        <taxon>Afipia</taxon>
    </lineage>
</organism>
<evidence type="ECO:0000256" key="1">
    <source>
        <dbReference type="ARBA" id="ARBA00023015"/>
    </source>
</evidence>
<dbReference type="Proteomes" id="UP000035762">
    <property type="component" value="Unassembled WGS sequence"/>
</dbReference>
<dbReference type="RefSeq" id="WP_048756535.1">
    <property type="nucleotide sequence ID" value="NZ_CCAZ020000001.1"/>
</dbReference>
<dbReference type="EMBL" id="CCAZ020000001">
    <property type="protein sequence ID" value="CEG08682.1"/>
    <property type="molecule type" value="Genomic_DNA"/>
</dbReference>
<dbReference type="SMART" id="SM00345">
    <property type="entry name" value="HTH_GNTR"/>
    <property type="match status" value="1"/>
</dbReference>
<dbReference type="InterPro" id="IPR008920">
    <property type="entry name" value="TF_FadR/GntR_C"/>
</dbReference>
<dbReference type="PANTHER" id="PTHR43537:SF24">
    <property type="entry name" value="GLUCONATE OPERON TRANSCRIPTIONAL REPRESSOR"/>
    <property type="match status" value="1"/>
</dbReference>
<keyword evidence="3" id="KW-0804">Transcription</keyword>
<dbReference type="OrthoDB" id="7846328at2"/>
<evidence type="ECO:0000313" key="6">
    <source>
        <dbReference type="Proteomes" id="UP000035762"/>
    </source>
</evidence>
<dbReference type="GO" id="GO:0003700">
    <property type="term" value="F:DNA-binding transcription factor activity"/>
    <property type="evidence" value="ECO:0007669"/>
    <property type="project" value="InterPro"/>
</dbReference>
<evidence type="ECO:0000313" key="5">
    <source>
        <dbReference type="EMBL" id="CEG08682.1"/>
    </source>
</evidence>
<dbReference type="PROSITE" id="PS50949">
    <property type="entry name" value="HTH_GNTR"/>
    <property type="match status" value="1"/>
</dbReference>
<sequence>MQSADIIVKEEPNQRRGQTVDDIIERVRNAILAGRIVPGQRLVANDLVEQLGVSRGSIREAFQRLSAEGLVDITPNRGAMVRRLSREQVRDLFQIRINLEGLGARLAAERIHDADHREQFLAVWDEVKPDGSARAWPLFMRQNRLYHRTIVSLGGNKQLTQLIDNLQLPIVMFQVGQSMQPENSARSHHDHAQIAEAILAGDAKAAQAAMENHLKGSADWILQLPNTAFGLNA</sequence>
<evidence type="ECO:0000256" key="2">
    <source>
        <dbReference type="ARBA" id="ARBA00023125"/>
    </source>
</evidence>
<protein>
    <submittedName>
        <fullName evidence="5">HTH-type transcriptional regulator YdfH</fullName>
    </submittedName>
</protein>
<dbReference type="InterPro" id="IPR011711">
    <property type="entry name" value="GntR_C"/>
</dbReference>
<evidence type="ECO:0000256" key="3">
    <source>
        <dbReference type="ARBA" id="ARBA00023163"/>
    </source>
</evidence>
<name>A0A090MR10_AFIFE</name>
<dbReference type="InterPro" id="IPR036388">
    <property type="entry name" value="WH-like_DNA-bd_sf"/>
</dbReference>
<dbReference type="InterPro" id="IPR036390">
    <property type="entry name" value="WH_DNA-bd_sf"/>
</dbReference>
<proteinExistence type="predicted"/>
<comment type="caution">
    <text evidence="5">The sequence shown here is derived from an EMBL/GenBank/DDBJ whole genome shotgun (WGS) entry which is preliminary data.</text>
</comment>
<dbReference type="InterPro" id="IPR000524">
    <property type="entry name" value="Tscrpt_reg_HTH_GntR"/>
</dbReference>
<dbReference type="Gene3D" id="1.10.10.10">
    <property type="entry name" value="Winged helix-like DNA-binding domain superfamily/Winged helix DNA-binding domain"/>
    <property type="match status" value="1"/>
</dbReference>
<keyword evidence="6" id="KW-1185">Reference proteome</keyword>
<dbReference type="SMART" id="SM00895">
    <property type="entry name" value="FCD"/>
    <property type="match status" value="1"/>
</dbReference>
<dbReference type="SUPFAM" id="SSF48008">
    <property type="entry name" value="GntR ligand-binding domain-like"/>
    <property type="match status" value="1"/>
</dbReference>
<keyword evidence="2" id="KW-0238">DNA-binding</keyword>
<dbReference type="PRINTS" id="PR00035">
    <property type="entry name" value="HTHGNTR"/>
</dbReference>
<accession>A0A090MR10</accession>
<dbReference type="Pfam" id="PF00392">
    <property type="entry name" value="GntR"/>
    <property type="match status" value="1"/>
</dbReference>
<dbReference type="Pfam" id="PF07729">
    <property type="entry name" value="FCD"/>
    <property type="match status" value="1"/>
</dbReference>
<dbReference type="PANTHER" id="PTHR43537">
    <property type="entry name" value="TRANSCRIPTIONAL REGULATOR, GNTR FAMILY"/>
    <property type="match status" value="1"/>
</dbReference>
<gene>
    <name evidence="5" type="primary">ydfH_4</name>
    <name evidence="5" type="ORF">BN961_02100</name>
</gene>
<evidence type="ECO:0000259" key="4">
    <source>
        <dbReference type="PROSITE" id="PS50949"/>
    </source>
</evidence>
<dbReference type="SUPFAM" id="SSF46785">
    <property type="entry name" value="Winged helix' DNA-binding domain"/>
    <property type="match status" value="1"/>
</dbReference>
<feature type="domain" description="HTH gntR-type" evidence="4">
    <location>
        <begin position="17"/>
        <end position="84"/>
    </location>
</feature>
<dbReference type="CDD" id="cd07377">
    <property type="entry name" value="WHTH_GntR"/>
    <property type="match status" value="1"/>
</dbReference>
<dbReference type="AlphaFoldDB" id="A0A090MR10"/>
<keyword evidence="1" id="KW-0805">Transcription regulation</keyword>